<dbReference type="EMBL" id="JAGTJJ010000029">
    <property type="protein sequence ID" value="MDC3985524.1"/>
    <property type="molecule type" value="Genomic_DNA"/>
</dbReference>
<comment type="caution">
    <text evidence="2">The sequence shown here is derived from an EMBL/GenBank/DDBJ whole genome shotgun (WGS) entry which is preliminary data.</text>
</comment>
<evidence type="ECO:0000256" key="1">
    <source>
        <dbReference type="SAM" id="MobiDB-lite"/>
    </source>
</evidence>
<evidence type="ECO:0000313" key="2">
    <source>
        <dbReference type="EMBL" id="MDC3985524.1"/>
    </source>
</evidence>
<keyword evidence="3" id="KW-1185">Reference proteome</keyword>
<name>A0A9X3X7L3_9BACT</name>
<feature type="region of interest" description="Disordered" evidence="1">
    <location>
        <begin position="74"/>
        <end position="96"/>
    </location>
</feature>
<dbReference type="RefSeq" id="WP_272421599.1">
    <property type="nucleotide sequence ID" value="NZ_JAGTJJ010000029.1"/>
</dbReference>
<protein>
    <submittedName>
        <fullName evidence="2">Uncharacterized protein</fullName>
    </submittedName>
</protein>
<proteinExistence type="predicted"/>
<gene>
    <name evidence="2" type="ORF">KEG57_33905</name>
</gene>
<evidence type="ECO:0000313" key="3">
    <source>
        <dbReference type="Proteomes" id="UP001151081"/>
    </source>
</evidence>
<organism evidence="2 3">
    <name type="scientific">Polyangium jinanense</name>
    <dbReference type="NCBI Taxonomy" id="2829994"/>
    <lineage>
        <taxon>Bacteria</taxon>
        <taxon>Pseudomonadati</taxon>
        <taxon>Myxococcota</taxon>
        <taxon>Polyangia</taxon>
        <taxon>Polyangiales</taxon>
        <taxon>Polyangiaceae</taxon>
        <taxon>Polyangium</taxon>
    </lineage>
</organism>
<sequence length="96" mass="10022">MQLGDAGQKLGAIENQKPQAAAEAQKNGVSPAEIRKRRRAWAKVAKAVLTNLEQSSAPAAAVDAIRAPLLAAAEKATARRRAKQAAKAKQTPNAEG</sequence>
<accession>A0A9X3X7L3</accession>
<feature type="region of interest" description="Disordered" evidence="1">
    <location>
        <begin position="1"/>
        <end position="36"/>
    </location>
</feature>
<dbReference type="AlphaFoldDB" id="A0A9X3X7L3"/>
<dbReference type="Proteomes" id="UP001151081">
    <property type="component" value="Unassembled WGS sequence"/>
</dbReference>
<reference evidence="2 3" key="1">
    <citation type="submission" date="2021-04" db="EMBL/GenBank/DDBJ databases">
        <title>Genome analysis of Polyangium sp.</title>
        <authorList>
            <person name="Li Y."/>
            <person name="Wang J."/>
        </authorList>
    </citation>
    <scope>NUCLEOTIDE SEQUENCE [LARGE SCALE GENOMIC DNA]</scope>
    <source>
        <strain evidence="2 3">SDU14</strain>
    </source>
</reference>